<evidence type="ECO:0000313" key="7">
    <source>
        <dbReference type="EMBL" id="XCN67067.1"/>
    </source>
</evidence>
<evidence type="ECO:0000256" key="6">
    <source>
        <dbReference type="SAM" id="Phobius"/>
    </source>
</evidence>
<dbReference type="GO" id="GO:0005886">
    <property type="term" value="C:plasma membrane"/>
    <property type="evidence" value="ECO:0007669"/>
    <property type="project" value="UniProtKB-SubCell"/>
</dbReference>
<evidence type="ECO:0000256" key="4">
    <source>
        <dbReference type="ARBA" id="ARBA00022989"/>
    </source>
</evidence>
<protein>
    <submittedName>
        <fullName evidence="7">LysE family translocator</fullName>
    </submittedName>
</protein>
<dbReference type="RefSeq" id="WP_024685704.1">
    <property type="nucleotide sequence ID" value="NZ_CP159362.1"/>
</dbReference>
<name>A0AAU8LFM4_PSESX</name>
<evidence type="ECO:0000256" key="3">
    <source>
        <dbReference type="ARBA" id="ARBA00022692"/>
    </source>
</evidence>
<keyword evidence="5 6" id="KW-0472">Membrane</keyword>
<keyword evidence="4 6" id="KW-1133">Transmembrane helix</keyword>
<keyword evidence="2" id="KW-1003">Cell membrane</keyword>
<dbReference type="EMBL" id="CP159362">
    <property type="protein sequence ID" value="XCN67067.1"/>
    <property type="molecule type" value="Genomic_DNA"/>
</dbReference>
<dbReference type="Pfam" id="PF01810">
    <property type="entry name" value="LysE"/>
    <property type="match status" value="1"/>
</dbReference>
<sequence length="208" mass="22585">MPDLQTITVFSAAIILLLLSPGPNMAFALSHAMAYGWRGALAVALGIALADSVLTLLTATGVSGLVAAWPPSFDIIRYCGAAYLLWMAYKTLRNGRLTQGTARQDVSMKAVFWHATLNSLLNPKALLFFIVFLPQFVKPEAGSIAQQLLILGVWLTFLALIFHVLLGVFAHSFGRLFSANRRFPKLQSGLLAGVLTLLAVRLMVMSRP</sequence>
<accession>A0AAU8LFM4</accession>
<keyword evidence="3 6" id="KW-0812">Transmembrane</keyword>
<dbReference type="PANTHER" id="PTHR30086">
    <property type="entry name" value="ARGININE EXPORTER PROTEIN ARGO"/>
    <property type="match status" value="1"/>
</dbReference>
<dbReference type="PIRSF" id="PIRSF006324">
    <property type="entry name" value="LeuE"/>
    <property type="match status" value="1"/>
</dbReference>
<feature type="transmembrane region" description="Helical" evidence="6">
    <location>
        <begin position="186"/>
        <end position="204"/>
    </location>
</feature>
<reference evidence="7" key="2">
    <citation type="submission" date="2024-07" db="EMBL/GenBank/DDBJ databases">
        <title>A complete genome sequence for Pseudomonas syringae CC1417.</title>
        <authorList>
            <person name="Baltrus D.A."/>
        </authorList>
    </citation>
    <scope>NUCLEOTIDE SEQUENCE</scope>
    <source>
        <strain evidence="7">CC1417</strain>
    </source>
</reference>
<dbReference type="GO" id="GO:0015171">
    <property type="term" value="F:amino acid transmembrane transporter activity"/>
    <property type="evidence" value="ECO:0007669"/>
    <property type="project" value="TreeGrafter"/>
</dbReference>
<reference evidence="7" key="1">
    <citation type="journal article" date="2014" name="Genome Announc.">
        <title>Draft Genome Sequences of a Phylogenetically Diverse Suite of Pseudomonas syringae Strains from Multiple Source Populations.</title>
        <authorList>
            <person name="Baltrus D.A."/>
            <person name="Yourstone S."/>
            <person name="Lind A."/>
            <person name="Guilbaud C."/>
            <person name="Sands D.C."/>
            <person name="Jones C.D."/>
            <person name="Morris C.E."/>
            <person name="Dangl J.L."/>
        </authorList>
    </citation>
    <scope>NUCLEOTIDE SEQUENCE</scope>
    <source>
        <strain evidence="7">CC1417</strain>
    </source>
</reference>
<organism evidence="7">
    <name type="scientific">Pseudomonas syringae CC1417</name>
    <dbReference type="NCBI Taxonomy" id="1357272"/>
    <lineage>
        <taxon>Bacteria</taxon>
        <taxon>Pseudomonadati</taxon>
        <taxon>Pseudomonadota</taxon>
        <taxon>Gammaproteobacteria</taxon>
        <taxon>Pseudomonadales</taxon>
        <taxon>Pseudomonadaceae</taxon>
        <taxon>Pseudomonas</taxon>
        <taxon>Pseudomonas syringae</taxon>
    </lineage>
</organism>
<comment type="subcellular location">
    <subcellularLocation>
        <location evidence="1">Cell membrane</location>
        <topology evidence="1">Multi-pass membrane protein</topology>
    </subcellularLocation>
</comment>
<evidence type="ECO:0000256" key="2">
    <source>
        <dbReference type="ARBA" id="ARBA00022475"/>
    </source>
</evidence>
<feature type="transmembrane region" description="Helical" evidence="6">
    <location>
        <begin position="44"/>
        <end position="68"/>
    </location>
</feature>
<dbReference type="PANTHER" id="PTHR30086:SF20">
    <property type="entry name" value="ARGININE EXPORTER PROTEIN ARGO-RELATED"/>
    <property type="match status" value="1"/>
</dbReference>
<feature type="transmembrane region" description="Helical" evidence="6">
    <location>
        <begin position="112"/>
        <end position="136"/>
    </location>
</feature>
<dbReference type="AlphaFoldDB" id="A0AAU8LFM4"/>
<gene>
    <name evidence="7" type="ORF">N011_21665</name>
</gene>
<dbReference type="InterPro" id="IPR001123">
    <property type="entry name" value="LeuE-type"/>
</dbReference>
<proteinExistence type="predicted"/>
<evidence type="ECO:0000256" key="1">
    <source>
        <dbReference type="ARBA" id="ARBA00004651"/>
    </source>
</evidence>
<feature type="transmembrane region" description="Helical" evidence="6">
    <location>
        <begin position="148"/>
        <end position="174"/>
    </location>
</feature>
<evidence type="ECO:0000256" key="5">
    <source>
        <dbReference type="ARBA" id="ARBA00023136"/>
    </source>
</evidence>